<organism evidence="2 3">
    <name type="scientific">Hesseltinella vesiculosa</name>
    <dbReference type="NCBI Taxonomy" id="101127"/>
    <lineage>
        <taxon>Eukaryota</taxon>
        <taxon>Fungi</taxon>
        <taxon>Fungi incertae sedis</taxon>
        <taxon>Mucoromycota</taxon>
        <taxon>Mucoromycotina</taxon>
        <taxon>Mucoromycetes</taxon>
        <taxon>Mucorales</taxon>
        <taxon>Cunninghamellaceae</taxon>
        <taxon>Hesseltinella</taxon>
    </lineage>
</organism>
<feature type="region of interest" description="Disordered" evidence="1">
    <location>
        <begin position="1"/>
        <end position="99"/>
    </location>
</feature>
<reference evidence="2 3" key="1">
    <citation type="submission" date="2016-07" db="EMBL/GenBank/DDBJ databases">
        <title>Pervasive Adenine N6-methylation of Active Genes in Fungi.</title>
        <authorList>
            <consortium name="DOE Joint Genome Institute"/>
            <person name="Mondo S.J."/>
            <person name="Dannebaum R.O."/>
            <person name="Kuo R.C."/>
            <person name="Labutti K."/>
            <person name="Haridas S."/>
            <person name="Kuo A."/>
            <person name="Salamov A."/>
            <person name="Ahrendt S.R."/>
            <person name="Lipzen A."/>
            <person name="Sullivan W."/>
            <person name="Andreopoulos W.B."/>
            <person name="Clum A."/>
            <person name="Lindquist E."/>
            <person name="Daum C."/>
            <person name="Ramamoorthy G.K."/>
            <person name="Gryganskyi A."/>
            <person name="Culley D."/>
            <person name="Magnuson J.K."/>
            <person name="James T.Y."/>
            <person name="O'Malley M.A."/>
            <person name="Stajich J.E."/>
            <person name="Spatafora J.W."/>
            <person name="Visel A."/>
            <person name="Grigoriev I.V."/>
        </authorList>
    </citation>
    <scope>NUCLEOTIDE SEQUENCE [LARGE SCALE GENOMIC DNA]</scope>
    <source>
        <strain evidence="2 3">NRRL 3301</strain>
    </source>
</reference>
<protein>
    <submittedName>
        <fullName evidence="2">Uncharacterized protein</fullName>
    </submittedName>
</protein>
<name>A0A1X2GRX4_9FUNG</name>
<keyword evidence="3" id="KW-1185">Reference proteome</keyword>
<evidence type="ECO:0000313" key="2">
    <source>
        <dbReference type="EMBL" id="ORX59826.1"/>
    </source>
</evidence>
<accession>A0A1X2GRX4</accession>
<dbReference type="Proteomes" id="UP000242146">
    <property type="component" value="Unassembled WGS sequence"/>
</dbReference>
<feature type="compositionally biased region" description="Acidic residues" evidence="1">
    <location>
        <begin position="89"/>
        <end position="99"/>
    </location>
</feature>
<evidence type="ECO:0000313" key="3">
    <source>
        <dbReference type="Proteomes" id="UP000242146"/>
    </source>
</evidence>
<feature type="compositionally biased region" description="Basic and acidic residues" evidence="1">
    <location>
        <begin position="30"/>
        <end position="41"/>
    </location>
</feature>
<dbReference type="OrthoDB" id="5596566at2759"/>
<sequence>MRPDEHKAKDSRRYQQKKKQQGDNTAASVAEERRHKQKGQDRGTSIAAIRRRNGELPQAASPSDQPQSSQQFSRRKITSNTERYSEMSLQDEVDQDAELGIDRDTTDLVAMVETVQEELSMDGTSYFKFKDEQLDAMDQNDQVYRSLLHINLDALAQKCEQIETRDLLGLESDDDDLISSIQEQDWIPLNKPLIPAVTKTRQGTVLFNNAPTKAPSELPLDGIYVRNNRVTPTSLPAVGQPAHGSPSSQSKEGINQEQAVPPVDKQPTAPSFPRTPSAHTPIKSIPKLKVPGSGATISSKMAKPGKASNDQDFLDDLLG</sequence>
<comment type="caution">
    <text evidence="2">The sequence shown here is derived from an EMBL/GenBank/DDBJ whole genome shotgun (WGS) entry which is preliminary data.</text>
</comment>
<feature type="compositionally biased region" description="Polar residues" evidence="1">
    <location>
        <begin position="245"/>
        <end position="258"/>
    </location>
</feature>
<feature type="region of interest" description="Disordered" evidence="1">
    <location>
        <begin position="232"/>
        <end position="319"/>
    </location>
</feature>
<dbReference type="AlphaFoldDB" id="A0A1X2GRX4"/>
<feature type="compositionally biased region" description="Basic and acidic residues" evidence="1">
    <location>
        <begin position="1"/>
        <end position="13"/>
    </location>
</feature>
<feature type="compositionally biased region" description="Low complexity" evidence="1">
    <location>
        <begin position="57"/>
        <end position="72"/>
    </location>
</feature>
<evidence type="ECO:0000256" key="1">
    <source>
        <dbReference type="SAM" id="MobiDB-lite"/>
    </source>
</evidence>
<proteinExistence type="predicted"/>
<dbReference type="EMBL" id="MCGT01000005">
    <property type="protein sequence ID" value="ORX59826.1"/>
    <property type="molecule type" value="Genomic_DNA"/>
</dbReference>
<gene>
    <name evidence="2" type="ORF">DM01DRAFT_1381334</name>
</gene>